<feature type="region of interest" description="Disordered" evidence="2">
    <location>
        <begin position="527"/>
        <end position="551"/>
    </location>
</feature>
<evidence type="ECO:0000313" key="6">
    <source>
        <dbReference type="Proteomes" id="UP000504603"/>
    </source>
</evidence>
<feature type="compositionally biased region" description="Basic and acidic residues" evidence="2">
    <location>
        <begin position="572"/>
        <end position="585"/>
    </location>
</feature>
<sequence length="1771" mass="194418">MISTFDCCSNSALNLPHGPSFLPSNPFHVREFRVFRRRRLKNQHHRAFTIRSQLNPFETLFHNLVSQVTSINSLELIAPALGFSSGVAIYLSNVVSAKNSLVSDMGEWILLSSPTPFNRFVFLRCPSITFPGSDLVEDVSEKLVKEERHFVRLHSGRIKATTGGDSLEHKLTYQRLCISTEDGGVISLDWPSNLNLREEHGLDTTLLLVPGTPEGSMDRNVRLSVIEALRRGLFPIVMNPRGCAGSPLTTARLFSAADSDDIYTAVQFISNARPWTALMAIGWGYGANMLTKYLAEVGERTPLTAATCIDNPFDLEEATHTPPYHMAIDQDLTGGLINILRSNKELFQGKTKGFDVEKALKAKSVRDFEKLISSVSHGFNSIEDFYSKSSTRSVVGNVKIPVLYIQNDNGSAPIFSIPRNLIAENPFTSLLLCSYSPPSVISSMQPVLSWCQKLSVEWLTAVELGLLKGRHPLLKDVDIAINSSRGLAVVEGRTAEERGKVIRQLDYNWSNASSGYYSTSFSKKNLEESHSSSRTHLRSQNYSQSKSQLEDKGSLEIEVGVLHQTSSVSADMGKEDEVSSEHTEKGQVLRTAEVVMNMLEITNPGTLTEEEKKKVLNAVDKGETLIKALQDAVPEEVRGKLTTAVSGILHAQGSNLKFKDLVGTSHKSNSTLDLKEKTEKKVRHVPDAEGSSHIASPLHQTGYINDVSDVSDSYQPTKDKFTGELESKPSSSDKHENSIDQDGSQAVGMNDDDTTGSIRKETSDSSNPDPSDDFSRENTAQYLDNSEKELDIGVKPKFPSKAEQISSHVVAIGDNYEDRGGGIAQLDDKEENIPKKNEEKALDPSNDNKVVSSLKREEAPSSPGSTSEAPVEPEYNPKDDKNMQPVVEHTKPVISESNVNNFSVSQALDAFAGIDDSTQVAVNSVFNVIENMISQLEGSENEGEDNKTESLLDNHCSHDDMPPEKKERGNMDSSVKPKRPSGPGINNILERKGDSENDVTSGQEEEEFTQEPVSINGNYLIRSQSAAQAGEDGNGKDKLLHDLEGNAEINNIPLYMTSNLHLDSVHNNFFLKYVAPNMPTRSLDMDTTTDLLLDYIPEEGQWKFIEQPENENAISTREGVDGQVHSNSHAKLKNTDDAIEPLYIILDGENQPKPVGEYQTTVNGNEEIEGNDGSKDLEYFVRTIILESLQVEVGRRLSAANKDLQLGVNRDIEHVANVLSVAVVYDSGRRQWIGCKNDGIASTADKMGTLCSEQLITSISSAVQETVYLKKILPLGVIVGSSLAALRKSFHVTTLHDDNQGECLAVDQAKKSGERNHVEVNNGGEPTPNVTLTNTVCGVGAETRNLNKGTVMVEAVTAALGASALLVHQQQQNSCEADRTTESSFKSKDITSLQKEPERLEPEKNHNIVTALAEKAMSVVPTKEDGEVDQERVVAMLADLGQKGGILKLVGRIALLWGGLRSAMSLTDRLISFLRIAERPLFQRILGSVVMVLVLWSPITIPLLPTLVNSWTTKTPSKNANLACLSGLYTAVTILVMLWGKRIRGYENPAKEYGLNFTSRSKILNFIMAFFGGVAVLLGIQFVNRFLGYTTLSWPPIPSLVNLVSWLKLFGKSLLLVVLGIVPSIIVAAVEELMFRSWLTEEIASDLGYYPGIIISGLAFAISQRSVQSIPVLWVLSLGLAGARQRSKGCLSIPIGLRAGIMASSFILQKGGFISYKPSIPMHRPVWIMGIDTLQPLSGAAGFAFSLLLAFIFFPRNNPMDRKNLKRPIRE</sequence>
<feature type="region of interest" description="Disordered" evidence="2">
    <location>
        <begin position="566"/>
        <end position="585"/>
    </location>
</feature>
<dbReference type="GO" id="GO:0034338">
    <property type="term" value="F:short-chain carboxylesterase activity"/>
    <property type="evidence" value="ECO:0007669"/>
    <property type="project" value="TreeGrafter"/>
</dbReference>
<keyword evidence="6" id="KW-1185">Reference proteome</keyword>
<feature type="transmembrane region" description="Helical" evidence="3">
    <location>
        <begin position="1736"/>
        <end position="1754"/>
    </location>
</feature>
<comment type="similarity">
    <text evidence="1">Belongs to the AB hydrolase superfamily. AB hydrolase 4 family.</text>
</comment>
<dbReference type="GO" id="GO:0047372">
    <property type="term" value="F:monoacylglycerol lipase activity"/>
    <property type="evidence" value="ECO:0007669"/>
    <property type="project" value="TreeGrafter"/>
</dbReference>
<proteinExistence type="inferred from homology"/>
<feature type="compositionally biased region" description="Basic and acidic residues" evidence="2">
    <location>
        <begin position="944"/>
        <end position="970"/>
    </location>
</feature>
<feature type="transmembrane region" description="Helical" evidence="3">
    <location>
        <begin position="1520"/>
        <end position="1539"/>
    </location>
</feature>
<dbReference type="Gene3D" id="3.40.50.1820">
    <property type="entry name" value="alpha/beta hydrolase"/>
    <property type="match status" value="1"/>
</dbReference>
<feature type="domain" description="CAAX prenyl protease 2/Lysostaphin resistance protein A-like" evidence="4">
    <location>
        <begin position="1616"/>
        <end position="1699"/>
    </location>
</feature>
<accession>A0A6J1D3L8</accession>
<evidence type="ECO:0000259" key="4">
    <source>
        <dbReference type="Pfam" id="PF02517"/>
    </source>
</evidence>
<dbReference type="OrthoDB" id="5954035at2759"/>
<protein>
    <submittedName>
        <fullName evidence="7">Uncharacterized protein LOC111016991 isoform X1</fullName>
    </submittedName>
</protein>
<organism evidence="6 7">
    <name type="scientific">Momordica charantia</name>
    <name type="common">Bitter gourd</name>
    <name type="synonym">Balsam pear</name>
    <dbReference type="NCBI Taxonomy" id="3673"/>
    <lineage>
        <taxon>Eukaryota</taxon>
        <taxon>Viridiplantae</taxon>
        <taxon>Streptophyta</taxon>
        <taxon>Embryophyta</taxon>
        <taxon>Tracheophyta</taxon>
        <taxon>Spermatophyta</taxon>
        <taxon>Magnoliopsida</taxon>
        <taxon>eudicotyledons</taxon>
        <taxon>Gunneridae</taxon>
        <taxon>Pentapetalae</taxon>
        <taxon>rosids</taxon>
        <taxon>fabids</taxon>
        <taxon>Cucurbitales</taxon>
        <taxon>Cucurbitaceae</taxon>
        <taxon>Momordiceae</taxon>
        <taxon>Momordica</taxon>
    </lineage>
</organism>
<dbReference type="InterPro" id="IPR056652">
    <property type="entry name" value="DUF7750"/>
</dbReference>
<feature type="compositionally biased region" description="Polar residues" evidence="2">
    <location>
        <begin position="698"/>
        <end position="716"/>
    </location>
</feature>
<feature type="transmembrane region" description="Helical" evidence="3">
    <location>
        <begin position="1485"/>
        <end position="1508"/>
    </location>
</feature>
<feature type="compositionally biased region" description="Basic and acidic residues" evidence="2">
    <location>
        <begin position="831"/>
        <end position="842"/>
    </location>
</feature>
<dbReference type="GeneID" id="111016991"/>
<evidence type="ECO:0000256" key="1">
    <source>
        <dbReference type="ARBA" id="ARBA00010884"/>
    </source>
</evidence>
<keyword evidence="3" id="KW-0472">Membrane</keyword>
<evidence type="ECO:0000313" key="7">
    <source>
        <dbReference type="RefSeq" id="XP_022148304.1"/>
    </source>
</evidence>
<dbReference type="InterPro" id="IPR029058">
    <property type="entry name" value="AB_hydrolase_fold"/>
</dbReference>
<reference evidence="7" key="1">
    <citation type="submission" date="2025-08" db="UniProtKB">
        <authorList>
            <consortium name="RefSeq"/>
        </authorList>
    </citation>
    <scope>IDENTIFICATION</scope>
    <source>
        <strain evidence="7">OHB3-1</strain>
    </source>
</reference>
<dbReference type="KEGG" id="mcha:111016991"/>
<dbReference type="Proteomes" id="UP000504603">
    <property type="component" value="Unplaced"/>
</dbReference>
<dbReference type="GO" id="GO:0080120">
    <property type="term" value="P:CAAX-box protein maturation"/>
    <property type="evidence" value="ECO:0007669"/>
    <property type="project" value="UniProtKB-ARBA"/>
</dbReference>
<dbReference type="SUPFAM" id="SSF53474">
    <property type="entry name" value="alpha/beta-Hydrolases"/>
    <property type="match status" value="1"/>
</dbReference>
<keyword evidence="3" id="KW-0812">Transmembrane</keyword>
<feature type="region of interest" description="Disordered" evidence="2">
    <location>
        <begin position="813"/>
        <end position="884"/>
    </location>
</feature>
<dbReference type="Pfam" id="PF24930">
    <property type="entry name" value="DUF7750"/>
    <property type="match status" value="1"/>
</dbReference>
<feature type="domain" description="DUF7750" evidence="5">
    <location>
        <begin position="586"/>
        <end position="650"/>
    </location>
</feature>
<dbReference type="GO" id="GO:0004175">
    <property type="term" value="F:endopeptidase activity"/>
    <property type="evidence" value="ECO:0007669"/>
    <property type="project" value="UniProtKB-ARBA"/>
</dbReference>
<feature type="transmembrane region" description="Helical" evidence="3">
    <location>
        <begin position="1563"/>
        <end position="1583"/>
    </location>
</feature>
<evidence type="ECO:0000256" key="2">
    <source>
        <dbReference type="SAM" id="MobiDB-lite"/>
    </source>
</evidence>
<feature type="region of interest" description="Disordered" evidence="2">
    <location>
        <begin position="937"/>
        <end position="1017"/>
    </location>
</feature>
<dbReference type="Pfam" id="PF02517">
    <property type="entry name" value="Rce1-like"/>
    <property type="match status" value="1"/>
</dbReference>
<dbReference type="PANTHER" id="PTHR10794:SF92">
    <property type="entry name" value="EMBRYOGENESIS-ASSOCIATED PROTEIN EMB8"/>
    <property type="match status" value="1"/>
</dbReference>
<feature type="compositionally biased region" description="Basic and acidic residues" evidence="2">
    <location>
        <begin position="717"/>
        <end position="738"/>
    </location>
</feature>
<feature type="compositionally biased region" description="Polar residues" evidence="2">
    <location>
        <begin position="532"/>
        <end position="547"/>
    </location>
</feature>
<dbReference type="RefSeq" id="XP_022148304.1">
    <property type="nucleotide sequence ID" value="XM_022292612.1"/>
</dbReference>
<feature type="region of interest" description="Disordered" evidence="2">
    <location>
        <begin position="1375"/>
        <end position="1400"/>
    </location>
</feature>
<feature type="compositionally biased region" description="Basic and acidic residues" evidence="2">
    <location>
        <begin position="1376"/>
        <end position="1400"/>
    </location>
</feature>
<keyword evidence="3" id="KW-1133">Transmembrane helix</keyword>
<evidence type="ECO:0000259" key="5">
    <source>
        <dbReference type="Pfam" id="PF24930"/>
    </source>
</evidence>
<evidence type="ECO:0000256" key="3">
    <source>
        <dbReference type="SAM" id="Phobius"/>
    </source>
</evidence>
<dbReference type="PANTHER" id="PTHR10794">
    <property type="entry name" value="ABHYDROLASE DOMAIN-CONTAINING PROTEIN"/>
    <property type="match status" value="1"/>
</dbReference>
<dbReference type="InterPro" id="IPR050960">
    <property type="entry name" value="AB_hydrolase_4_sf"/>
</dbReference>
<dbReference type="InterPro" id="IPR003675">
    <property type="entry name" value="Rce1/LyrA-like_dom"/>
</dbReference>
<feature type="transmembrane region" description="Helical" evidence="3">
    <location>
        <begin position="1603"/>
        <end position="1631"/>
    </location>
</feature>
<feature type="region of interest" description="Disordered" evidence="2">
    <location>
        <begin position="666"/>
        <end position="778"/>
    </location>
</feature>
<feature type="compositionally biased region" description="Basic and acidic residues" evidence="2">
    <location>
        <begin position="673"/>
        <end position="687"/>
    </location>
</feature>
<name>A0A6J1D3L8_MOMCH</name>
<gene>
    <name evidence="7" type="primary">LOC111016991</name>
</gene>